<evidence type="ECO:0000313" key="3">
    <source>
        <dbReference type="Proteomes" id="UP000186922"/>
    </source>
</evidence>
<reference evidence="2 3" key="1">
    <citation type="journal article" date="2016" name="Nat. Commun.">
        <title>Extremotolerant tardigrade genome and improved radiotolerance of human cultured cells by tardigrade-unique protein.</title>
        <authorList>
            <person name="Hashimoto T."/>
            <person name="Horikawa D.D."/>
            <person name="Saito Y."/>
            <person name="Kuwahara H."/>
            <person name="Kozuka-Hata H."/>
            <person name="Shin-I T."/>
            <person name="Minakuchi Y."/>
            <person name="Ohishi K."/>
            <person name="Motoyama A."/>
            <person name="Aizu T."/>
            <person name="Enomoto A."/>
            <person name="Kondo K."/>
            <person name="Tanaka S."/>
            <person name="Hara Y."/>
            <person name="Koshikawa S."/>
            <person name="Sagara H."/>
            <person name="Miura T."/>
            <person name="Yokobori S."/>
            <person name="Miyagawa K."/>
            <person name="Suzuki Y."/>
            <person name="Kubo T."/>
            <person name="Oyama M."/>
            <person name="Kohara Y."/>
            <person name="Fujiyama A."/>
            <person name="Arakawa K."/>
            <person name="Katayama T."/>
            <person name="Toyoda A."/>
            <person name="Kunieda T."/>
        </authorList>
    </citation>
    <scope>NUCLEOTIDE SEQUENCE [LARGE SCALE GENOMIC DNA]</scope>
    <source>
        <strain evidence="2 3">YOKOZUNA-1</strain>
    </source>
</reference>
<evidence type="ECO:0000256" key="1">
    <source>
        <dbReference type="SAM" id="SignalP"/>
    </source>
</evidence>
<keyword evidence="1" id="KW-0732">Signal</keyword>
<dbReference type="SUPFAM" id="SSF57501">
    <property type="entry name" value="Cystine-knot cytokines"/>
    <property type="match status" value="1"/>
</dbReference>
<name>A0A1D1W587_RAMVA</name>
<accession>A0A1D1W587</accession>
<dbReference type="AlphaFoldDB" id="A0A1D1W587"/>
<protein>
    <recommendedName>
        <fullName evidence="4">Spaetzle domain-containing protein</fullName>
    </recommendedName>
</protein>
<gene>
    <name evidence="2" type="primary">RvY_18132-1</name>
    <name evidence="2" type="synonym">RvY_18132.1</name>
    <name evidence="2" type="ORF">RvY_18132</name>
</gene>
<dbReference type="PANTHER" id="PTHR41153">
    <property type="entry name" value="RE41427P"/>
    <property type="match status" value="1"/>
</dbReference>
<sequence>MKFLEFSVILLTGLLASVKCSLTADCIRGSDGLKHITTEMDSQCATGMEGNQQAHGLRQGKSLSSAASFGPFQANPQAIPKSLMEVHADMRELLDTAGGRLRMARKSDDFCTDKGCFDLPSSPCETTTDVVTPINATSATSGATVWIAQFPGLFVQTITYSKCKRTKCWYVNGGCRQLFTPYLFITHPPGPVSIFGQDYVLVESGCTCEPEMTANRSLLVNMELYLPRKP</sequence>
<organism evidence="2 3">
    <name type="scientific">Ramazzottius varieornatus</name>
    <name type="common">Water bear</name>
    <name type="synonym">Tardigrade</name>
    <dbReference type="NCBI Taxonomy" id="947166"/>
    <lineage>
        <taxon>Eukaryota</taxon>
        <taxon>Metazoa</taxon>
        <taxon>Ecdysozoa</taxon>
        <taxon>Tardigrada</taxon>
        <taxon>Eutardigrada</taxon>
        <taxon>Parachela</taxon>
        <taxon>Hypsibioidea</taxon>
        <taxon>Ramazzottiidae</taxon>
        <taxon>Ramazzottius</taxon>
    </lineage>
</organism>
<dbReference type="Proteomes" id="UP000186922">
    <property type="component" value="Unassembled WGS sequence"/>
</dbReference>
<feature type="chain" id="PRO_5008899240" description="Spaetzle domain-containing protein" evidence="1">
    <location>
        <begin position="21"/>
        <end position="230"/>
    </location>
</feature>
<dbReference type="PANTHER" id="PTHR41153:SF2">
    <property type="entry name" value="RE41427P"/>
    <property type="match status" value="1"/>
</dbReference>
<feature type="signal peptide" evidence="1">
    <location>
        <begin position="1"/>
        <end position="20"/>
    </location>
</feature>
<dbReference type="InterPro" id="IPR029034">
    <property type="entry name" value="Cystine-knot_cytokine"/>
</dbReference>
<dbReference type="EMBL" id="BDGG01000017">
    <property type="protein sequence ID" value="GAV08446.1"/>
    <property type="molecule type" value="Genomic_DNA"/>
</dbReference>
<evidence type="ECO:0000313" key="2">
    <source>
        <dbReference type="EMBL" id="GAV08446.1"/>
    </source>
</evidence>
<dbReference type="STRING" id="947166.A0A1D1W587"/>
<keyword evidence="3" id="KW-1185">Reference proteome</keyword>
<comment type="caution">
    <text evidence="2">The sequence shown here is derived from an EMBL/GenBank/DDBJ whole genome shotgun (WGS) entry which is preliminary data.</text>
</comment>
<proteinExistence type="predicted"/>
<dbReference type="OrthoDB" id="10055432at2759"/>
<evidence type="ECO:0008006" key="4">
    <source>
        <dbReference type="Google" id="ProtNLM"/>
    </source>
</evidence>